<gene>
    <name evidence="2" type="ORF">EZS28_028233</name>
</gene>
<dbReference type="AlphaFoldDB" id="A0A5J4V1I4"/>
<sequence length="96" mass="11145">MSGVNNDSERFDSPKVYGARRNQQQIQSNKNVGHYQHKGFLVRNIQLLVVNQTDPGEETRFKAKEQDLDDFVFSDDETKNDKKPKIIVIEDHKLTI</sequence>
<dbReference type="Proteomes" id="UP000324800">
    <property type="component" value="Unassembled WGS sequence"/>
</dbReference>
<proteinExistence type="predicted"/>
<comment type="caution">
    <text evidence="2">The sequence shown here is derived from an EMBL/GenBank/DDBJ whole genome shotgun (WGS) entry which is preliminary data.</text>
</comment>
<name>A0A5J4V1I4_9EUKA</name>
<feature type="compositionally biased region" description="Polar residues" evidence="1">
    <location>
        <begin position="21"/>
        <end position="31"/>
    </location>
</feature>
<evidence type="ECO:0000313" key="3">
    <source>
        <dbReference type="Proteomes" id="UP000324800"/>
    </source>
</evidence>
<protein>
    <submittedName>
        <fullName evidence="2">Uncharacterized protein</fullName>
    </submittedName>
</protein>
<feature type="region of interest" description="Disordered" evidence="1">
    <location>
        <begin position="1"/>
        <end position="31"/>
    </location>
</feature>
<reference evidence="2 3" key="1">
    <citation type="submission" date="2019-03" db="EMBL/GenBank/DDBJ databases">
        <title>Single cell metagenomics reveals metabolic interactions within the superorganism composed of flagellate Streblomastix strix and complex community of Bacteroidetes bacteria on its surface.</title>
        <authorList>
            <person name="Treitli S.C."/>
            <person name="Kolisko M."/>
            <person name="Husnik F."/>
            <person name="Keeling P."/>
            <person name="Hampl V."/>
        </authorList>
    </citation>
    <scope>NUCLEOTIDE SEQUENCE [LARGE SCALE GENOMIC DNA]</scope>
    <source>
        <strain evidence="2">ST1C</strain>
    </source>
</reference>
<organism evidence="2 3">
    <name type="scientific">Streblomastix strix</name>
    <dbReference type="NCBI Taxonomy" id="222440"/>
    <lineage>
        <taxon>Eukaryota</taxon>
        <taxon>Metamonada</taxon>
        <taxon>Preaxostyla</taxon>
        <taxon>Oxymonadida</taxon>
        <taxon>Streblomastigidae</taxon>
        <taxon>Streblomastix</taxon>
    </lineage>
</organism>
<dbReference type="EMBL" id="SNRW01010669">
    <property type="protein sequence ID" value="KAA6376240.1"/>
    <property type="molecule type" value="Genomic_DNA"/>
</dbReference>
<evidence type="ECO:0000256" key="1">
    <source>
        <dbReference type="SAM" id="MobiDB-lite"/>
    </source>
</evidence>
<evidence type="ECO:0000313" key="2">
    <source>
        <dbReference type="EMBL" id="KAA6376240.1"/>
    </source>
</evidence>
<accession>A0A5J4V1I4</accession>